<dbReference type="Proteomes" id="UP000178323">
    <property type="component" value="Unassembled WGS sequence"/>
</dbReference>
<organism evidence="1 2">
    <name type="scientific">Candidatus Falkowbacteria bacterium RBG_13_39_14</name>
    <dbReference type="NCBI Taxonomy" id="1797985"/>
    <lineage>
        <taxon>Bacteria</taxon>
        <taxon>Candidatus Falkowiibacteriota</taxon>
    </lineage>
</organism>
<evidence type="ECO:0000313" key="2">
    <source>
        <dbReference type="Proteomes" id="UP000178323"/>
    </source>
</evidence>
<dbReference type="AlphaFoldDB" id="A0A1F5S5S6"/>
<name>A0A1F5S5S6_9BACT</name>
<gene>
    <name evidence="1" type="ORF">A2Y83_03405</name>
</gene>
<sequence>MFRNNNEEKEVKEFQNLVNALLGAENATGILYWKWHQLKYRAKDAVRQIAEDIKKFRSLWQIVSWDCKIPLAVELIFNPLSLRERYEEEIKFHNNLKKGWERK</sequence>
<comment type="caution">
    <text evidence="1">The sequence shown here is derived from an EMBL/GenBank/DDBJ whole genome shotgun (WGS) entry which is preliminary data.</text>
</comment>
<protein>
    <submittedName>
        <fullName evidence="1">Uncharacterized protein</fullName>
    </submittedName>
</protein>
<evidence type="ECO:0000313" key="1">
    <source>
        <dbReference type="EMBL" id="OGF22037.1"/>
    </source>
</evidence>
<reference evidence="1 2" key="1">
    <citation type="journal article" date="2016" name="Nat. Commun.">
        <title>Thousands of microbial genomes shed light on interconnected biogeochemical processes in an aquifer system.</title>
        <authorList>
            <person name="Anantharaman K."/>
            <person name="Brown C.T."/>
            <person name="Hug L.A."/>
            <person name="Sharon I."/>
            <person name="Castelle C.J."/>
            <person name="Probst A.J."/>
            <person name="Thomas B.C."/>
            <person name="Singh A."/>
            <person name="Wilkins M.J."/>
            <person name="Karaoz U."/>
            <person name="Brodie E.L."/>
            <person name="Williams K.H."/>
            <person name="Hubbard S.S."/>
            <person name="Banfield J.F."/>
        </authorList>
    </citation>
    <scope>NUCLEOTIDE SEQUENCE [LARGE SCALE GENOMIC DNA]</scope>
</reference>
<accession>A0A1F5S5S6</accession>
<dbReference type="EMBL" id="MFFS01000041">
    <property type="protein sequence ID" value="OGF22037.1"/>
    <property type="molecule type" value="Genomic_DNA"/>
</dbReference>
<proteinExistence type="predicted"/>